<comment type="similarity">
    <text evidence="1">Belongs to the BlaI transcriptional regulatory family.</text>
</comment>
<reference evidence="5 6" key="1">
    <citation type="submission" date="2019-06" db="EMBL/GenBank/DDBJ databases">
        <title>Whole genome shotgun sequence of Glutamicibacter uratoxydans NBRC 15515.</title>
        <authorList>
            <person name="Hosoyama A."/>
            <person name="Uohara A."/>
            <person name="Ohji S."/>
            <person name="Ichikawa N."/>
        </authorList>
    </citation>
    <scope>NUCLEOTIDE SEQUENCE [LARGE SCALE GENOMIC DNA]</scope>
    <source>
        <strain evidence="5 6">NBRC 15515</strain>
    </source>
</reference>
<evidence type="ECO:0000313" key="5">
    <source>
        <dbReference type="EMBL" id="GED07534.1"/>
    </source>
</evidence>
<evidence type="ECO:0000256" key="2">
    <source>
        <dbReference type="ARBA" id="ARBA00023015"/>
    </source>
</evidence>
<evidence type="ECO:0000256" key="4">
    <source>
        <dbReference type="ARBA" id="ARBA00023163"/>
    </source>
</evidence>
<dbReference type="SUPFAM" id="SSF46785">
    <property type="entry name" value="Winged helix' DNA-binding domain"/>
    <property type="match status" value="1"/>
</dbReference>
<protein>
    <submittedName>
        <fullName evidence="5">Transcriptional regulator BlaI</fullName>
    </submittedName>
</protein>
<dbReference type="Proteomes" id="UP000316612">
    <property type="component" value="Unassembled WGS sequence"/>
</dbReference>
<evidence type="ECO:0000256" key="1">
    <source>
        <dbReference type="ARBA" id="ARBA00011046"/>
    </source>
</evidence>
<dbReference type="AlphaFoldDB" id="A0A4Y4DUI1"/>
<evidence type="ECO:0000256" key="3">
    <source>
        <dbReference type="ARBA" id="ARBA00023125"/>
    </source>
</evidence>
<dbReference type="GO" id="GO:0003677">
    <property type="term" value="F:DNA binding"/>
    <property type="evidence" value="ECO:0007669"/>
    <property type="project" value="UniProtKB-KW"/>
</dbReference>
<dbReference type="Gene3D" id="1.10.10.10">
    <property type="entry name" value="Winged helix-like DNA-binding domain superfamily/Winged helix DNA-binding domain"/>
    <property type="match status" value="1"/>
</dbReference>
<keyword evidence="2" id="KW-0805">Transcription regulation</keyword>
<dbReference type="GO" id="GO:0045892">
    <property type="term" value="P:negative regulation of DNA-templated transcription"/>
    <property type="evidence" value="ECO:0007669"/>
    <property type="project" value="InterPro"/>
</dbReference>
<dbReference type="InterPro" id="IPR036390">
    <property type="entry name" value="WH_DNA-bd_sf"/>
</dbReference>
<evidence type="ECO:0000313" key="6">
    <source>
        <dbReference type="Proteomes" id="UP000316612"/>
    </source>
</evidence>
<name>A0A4Y4DUI1_GLUUR</name>
<comment type="caution">
    <text evidence="5">The sequence shown here is derived from an EMBL/GenBank/DDBJ whole genome shotgun (WGS) entry which is preliminary data.</text>
</comment>
<gene>
    <name evidence="5" type="primary">blaI</name>
    <name evidence="5" type="ORF">AUR04nite_30660</name>
</gene>
<keyword evidence="6" id="KW-1185">Reference proteome</keyword>
<dbReference type="InterPro" id="IPR005650">
    <property type="entry name" value="BlaI_family"/>
</dbReference>
<accession>A0A4Y4DUI1</accession>
<dbReference type="EMBL" id="BJNY01000021">
    <property type="protein sequence ID" value="GED07534.1"/>
    <property type="molecule type" value="Genomic_DNA"/>
</dbReference>
<dbReference type="Pfam" id="PF03965">
    <property type="entry name" value="Penicillinase_R"/>
    <property type="match status" value="1"/>
</dbReference>
<dbReference type="InterPro" id="IPR036388">
    <property type="entry name" value="WH-like_DNA-bd_sf"/>
</dbReference>
<keyword evidence="4" id="KW-0804">Transcription</keyword>
<dbReference type="Gene3D" id="6.10.140.850">
    <property type="match status" value="1"/>
</dbReference>
<keyword evidence="3" id="KW-0238">DNA-binding</keyword>
<proteinExistence type="inferred from homology"/>
<sequence>MIFPSSRFLVITTIDPLQPQLKQVRYNLVASLGDLERSVMDLLWDSAEPLTANDLRDDLAALGTDAKELAVTTVLTVLARLEKKGLVIRERTTRPHRYTASSSREDHTVGLLNEALGTAQDREAVLARFIGGISADEAASLRAILDTVKSA</sequence>
<organism evidence="5 6">
    <name type="scientific">Glutamicibacter uratoxydans</name>
    <name type="common">Arthrobacter uratoxydans</name>
    <dbReference type="NCBI Taxonomy" id="43667"/>
    <lineage>
        <taxon>Bacteria</taxon>
        <taxon>Bacillati</taxon>
        <taxon>Actinomycetota</taxon>
        <taxon>Actinomycetes</taxon>
        <taxon>Micrococcales</taxon>
        <taxon>Micrococcaceae</taxon>
        <taxon>Glutamicibacter</taxon>
    </lineage>
</organism>